<feature type="compositionally biased region" description="Polar residues" evidence="1">
    <location>
        <begin position="94"/>
        <end position="104"/>
    </location>
</feature>
<evidence type="ECO:0000313" key="3">
    <source>
        <dbReference type="Proteomes" id="UP001604277"/>
    </source>
</evidence>
<sequence length="104" mass="11656">MYSRRITKRPYSSFIPIPSFPKLTIAVTTLTIVLTPPIHSQPFFAKNKKQEEEGEIPPLFSYTTYEVDPLENPFFQKTSSPPPVKSSVGHWSAPVSSASSFLNP</sequence>
<accession>A0ABD1Q038</accession>
<feature type="region of interest" description="Disordered" evidence="1">
    <location>
        <begin position="76"/>
        <end position="104"/>
    </location>
</feature>
<gene>
    <name evidence="2" type="ORF">Fot_50110</name>
</gene>
<dbReference type="Proteomes" id="UP001604277">
    <property type="component" value="Unassembled WGS sequence"/>
</dbReference>
<proteinExistence type="predicted"/>
<reference evidence="3" key="1">
    <citation type="submission" date="2024-07" db="EMBL/GenBank/DDBJ databases">
        <title>Two chromosome-level genome assemblies of Korean endemic species Abeliophyllum distichum and Forsythia ovata (Oleaceae).</title>
        <authorList>
            <person name="Jang H."/>
        </authorList>
    </citation>
    <scope>NUCLEOTIDE SEQUENCE [LARGE SCALE GENOMIC DNA]</scope>
</reference>
<dbReference type="EMBL" id="JBFOLJ010000016">
    <property type="protein sequence ID" value="KAL2468534.1"/>
    <property type="molecule type" value="Genomic_DNA"/>
</dbReference>
<evidence type="ECO:0000313" key="2">
    <source>
        <dbReference type="EMBL" id="KAL2468534.1"/>
    </source>
</evidence>
<dbReference type="AlphaFoldDB" id="A0ABD1Q038"/>
<keyword evidence="3" id="KW-1185">Reference proteome</keyword>
<name>A0ABD1Q038_9LAMI</name>
<comment type="caution">
    <text evidence="2">The sequence shown here is derived from an EMBL/GenBank/DDBJ whole genome shotgun (WGS) entry which is preliminary data.</text>
</comment>
<protein>
    <submittedName>
        <fullName evidence="2">Uncharacterized protein</fullName>
    </submittedName>
</protein>
<evidence type="ECO:0000256" key="1">
    <source>
        <dbReference type="SAM" id="MobiDB-lite"/>
    </source>
</evidence>
<organism evidence="2 3">
    <name type="scientific">Forsythia ovata</name>
    <dbReference type="NCBI Taxonomy" id="205694"/>
    <lineage>
        <taxon>Eukaryota</taxon>
        <taxon>Viridiplantae</taxon>
        <taxon>Streptophyta</taxon>
        <taxon>Embryophyta</taxon>
        <taxon>Tracheophyta</taxon>
        <taxon>Spermatophyta</taxon>
        <taxon>Magnoliopsida</taxon>
        <taxon>eudicotyledons</taxon>
        <taxon>Gunneridae</taxon>
        <taxon>Pentapetalae</taxon>
        <taxon>asterids</taxon>
        <taxon>lamiids</taxon>
        <taxon>Lamiales</taxon>
        <taxon>Oleaceae</taxon>
        <taxon>Forsythieae</taxon>
        <taxon>Forsythia</taxon>
    </lineage>
</organism>